<evidence type="ECO:0000256" key="1">
    <source>
        <dbReference type="ARBA" id="ARBA00022603"/>
    </source>
</evidence>
<evidence type="ECO:0000313" key="8">
    <source>
        <dbReference type="Proteomes" id="UP000601435"/>
    </source>
</evidence>
<dbReference type="PROSITE" id="PS51375">
    <property type="entry name" value="PPR"/>
    <property type="match status" value="3"/>
</dbReference>
<keyword evidence="4" id="KW-0677">Repeat</keyword>
<evidence type="ECO:0000256" key="6">
    <source>
        <dbReference type="PROSITE-ProRule" id="PRU00708"/>
    </source>
</evidence>
<dbReference type="EMBL" id="CAJNJA010027220">
    <property type="protein sequence ID" value="CAE7571826.1"/>
    <property type="molecule type" value="Genomic_DNA"/>
</dbReference>
<dbReference type="Gene3D" id="3.40.50.150">
    <property type="entry name" value="Vaccinia Virus protein VP39"/>
    <property type="match status" value="1"/>
</dbReference>
<evidence type="ECO:0000313" key="7">
    <source>
        <dbReference type="EMBL" id="CAE7571826.1"/>
    </source>
</evidence>
<evidence type="ECO:0000256" key="4">
    <source>
        <dbReference type="ARBA" id="ARBA00022737"/>
    </source>
</evidence>
<organism evidence="7 8">
    <name type="scientific">Symbiodinium necroappetens</name>
    <dbReference type="NCBI Taxonomy" id="1628268"/>
    <lineage>
        <taxon>Eukaryota</taxon>
        <taxon>Sar</taxon>
        <taxon>Alveolata</taxon>
        <taxon>Dinophyceae</taxon>
        <taxon>Suessiales</taxon>
        <taxon>Symbiodiniaceae</taxon>
        <taxon>Symbiodinium</taxon>
    </lineage>
</organism>
<dbReference type="AlphaFoldDB" id="A0A812UPB5"/>
<dbReference type="PANTHER" id="PTHR47936">
    <property type="entry name" value="PPR_LONG DOMAIN-CONTAINING PROTEIN"/>
    <property type="match status" value="1"/>
</dbReference>
<dbReference type="Pfam" id="PF01535">
    <property type="entry name" value="PPR"/>
    <property type="match status" value="2"/>
</dbReference>
<dbReference type="Proteomes" id="UP000601435">
    <property type="component" value="Unassembled WGS sequence"/>
</dbReference>
<gene>
    <name evidence="7" type="primary">COMT</name>
    <name evidence="7" type="ORF">SNEC2469_LOCUS16686</name>
</gene>
<name>A0A812UPB5_9DINO</name>
<feature type="repeat" description="PPR" evidence="6">
    <location>
        <begin position="7"/>
        <end position="41"/>
    </location>
</feature>
<dbReference type="Pfam" id="PF01596">
    <property type="entry name" value="Methyltransf_3"/>
    <property type="match status" value="1"/>
</dbReference>
<accession>A0A812UPB5</accession>
<feature type="repeat" description="PPR" evidence="6">
    <location>
        <begin position="244"/>
        <end position="278"/>
    </location>
</feature>
<feature type="repeat" description="PPR" evidence="6">
    <location>
        <begin position="279"/>
        <end position="313"/>
    </location>
</feature>
<dbReference type="PROSITE" id="PS51682">
    <property type="entry name" value="SAM_OMT_I"/>
    <property type="match status" value="1"/>
</dbReference>
<dbReference type="OrthoDB" id="185373at2759"/>
<dbReference type="InterPro" id="IPR011990">
    <property type="entry name" value="TPR-like_helical_dom_sf"/>
</dbReference>
<dbReference type="InterPro" id="IPR002935">
    <property type="entry name" value="SAM_O-MeTrfase"/>
</dbReference>
<comment type="caution">
    <text evidence="7">The sequence shown here is derived from an EMBL/GenBank/DDBJ whole genome shotgun (WGS) entry which is preliminary data.</text>
</comment>
<comment type="similarity">
    <text evidence="5">Belongs to the class I-like SAM-binding methyltransferase superfamily. Cation-dependent O-methyltransferase family.</text>
</comment>
<dbReference type="Pfam" id="PF13812">
    <property type="entry name" value="PPR_3"/>
    <property type="match status" value="2"/>
</dbReference>
<dbReference type="CDD" id="cd02440">
    <property type="entry name" value="AdoMet_MTases"/>
    <property type="match status" value="1"/>
</dbReference>
<keyword evidence="2" id="KW-0808">Transferase</keyword>
<keyword evidence="3" id="KW-0949">S-adenosyl-L-methionine</keyword>
<evidence type="ECO:0000256" key="3">
    <source>
        <dbReference type="ARBA" id="ARBA00022691"/>
    </source>
</evidence>
<dbReference type="PANTHER" id="PTHR47936:SF1">
    <property type="entry name" value="PENTATRICOPEPTIDE REPEAT-CONTAINING PROTEIN GUN1, CHLOROPLASTIC"/>
    <property type="match status" value="1"/>
</dbReference>
<keyword evidence="8" id="KW-1185">Reference proteome</keyword>
<evidence type="ECO:0000256" key="5">
    <source>
        <dbReference type="ARBA" id="ARBA00023453"/>
    </source>
</evidence>
<protein>
    <submittedName>
        <fullName evidence="7">COMT protein</fullName>
    </submittedName>
</protein>
<dbReference type="InterPro" id="IPR002885">
    <property type="entry name" value="PPR_rpt"/>
</dbReference>
<dbReference type="NCBIfam" id="TIGR00756">
    <property type="entry name" value="PPR"/>
    <property type="match status" value="1"/>
</dbReference>
<evidence type="ECO:0000256" key="2">
    <source>
        <dbReference type="ARBA" id="ARBA00022679"/>
    </source>
</evidence>
<dbReference type="PROSITE" id="PS51257">
    <property type="entry name" value="PROKAR_LIPOPROTEIN"/>
    <property type="match status" value="1"/>
</dbReference>
<dbReference type="GO" id="GO:0032259">
    <property type="term" value="P:methylation"/>
    <property type="evidence" value="ECO:0007669"/>
    <property type="project" value="UniProtKB-KW"/>
</dbReference>
<dbReference type="InterPro" id="IPR029063">
    <property type="entry name" value="SAM-dependent_MTases_sf"/>
</dbReference>
<keyword evidence="1" id="KW-0489">Methyltransferase</keyword>
<proteinExistence type="inferred from homology"/>
<reference evidence="7" key="1">
    <citation type="submission" date="2021-02" db="EMBL/GenBank/DDBJ databases">
        <authorList>
            <person name="Dougan E. K."/>
            <person name="Rhodes N."/>
            <person name="Thang M."/>
            <person name="Chan C."/>
        </authorList>
    </citation>
    <scope>NUCLEOTIDE SEQUENCE</scope>
</reference>
<dbReference type="Gene3D" id="1.25.40.10">
    <property type="entry name" value="Tetratricopeptide repeat domain"/>
    <property type="match status" value="3"/>
</dbReference>
<sequence length="818" mass="89648">MRPRGPSLLAYNTAIFACQSQKNWELVVKILLEMRHKRCQPDAKTCSRAILACGQLWQQALAFNAYLQLAGVKPNSITTSALISSCARASRWQLSLAFVEFDGASSTVVFNAAMTACVKGSKWPAALLLLRRISALHLLPDLFSFNVAIHGCEVGGGAWVTALQLLEEMSCMMLQPDLVSINSCISTCAEGLRWAAAVQLLGQMADRQVQPDLVSYNAAMSAVGRGQLWRAALQLLQALPCKPNMISFNTAMAACERAGHWKHVIALLEKLRDNKMTPDMRTWTSLVASFSRASDWVKAQSILTEIRLQDLDPDLVIFGATATAFQRGHQWALALSLLPETHNLQVVPDERLCGSVVTACAASQAWQAALSCLVEFPRRNLQPTSTSSSPVLTALLDVQQWLMALHLFEHLQHVVAMDSQAYGRLLLVCEQHQFTEWQHRLLQSLASPRGPARHTPGRLSLAAAVAAQSAGLGMVPAVSRESAPDPASIPRAHSWTPYVKEIRLMEHILRNAERGNPHSVCDEVESFGRHVSGSSKTWLKVAGGEKSEVLWAAAQHARSSLVLEIGTYCGNSSIRIATASPNIRVVTLEADPVHAVIARAVIAFAGLSSRVDVWTGHSREVLPYMQGKYGGARGGFGLVFMDQRGSRYQEDLTMLESLGLVRPGAIIVADNVLKPGAPLFLWQLCKSGKYQTQVVRVSEFAMPVEDWMLVCRVGKQSMCACESLACPPAALVDLDQAADLMRRKAQTLGGVSFSDWAEFTTEMREGLRQWGIMPTTDANGLRKVMDQHWTPLQEETRSTHQKVPRSSAAIVASYRTQS</sequence>
<dbReference type="SUPFAM" id="SSF53335">
    <property type="entry name" value="S-adenosyl-L-methionine-dependent methyltransferases"/>
    <property type="match status" value="1"/>
</dbReference>
<dbReference type="GO" id="GO:0008171">
    <property type="term" value="F:O-methyltransferase activity"/>
    <property type="evidence" value="ECO:0007669"/>
    <property type="project" value="InterPro"/>
</dbReference>